<dbReference type="NCBIfam" id="NF009314">
    <property type="entry name" value="PRK12674.1-2"/>
    <property type="match status" value="1"/>
</dbReference>
<sequence>MTVVGEILMLIGGIFLFLGSLGLVRMPDVYNRLQTGTKASTLGAMSIGLSAIFLLPGAAGKAVLLVVFIVIANPIASNTIGRSAYLSGIKLSEKSVSDAWGVQASGEAGMVEGAAADATITGAAPEATDNKGA</sequence>
<dbReference type="InterPro" id="IPR005133">
    <property type="entry name" value="PhaG_MnhG_YufB"/>
</dbReference>
<protein>
    <recommendedName>
        <fullName evidence="3">Monovalent cation/proton antiporter, MnhG/PhaG subunit</fullName>
    </recommendedName>
</protein>
<gene>
    <name evidence="2" type="ORF">SPIROBIBN47_290166</name>
</gene>
<dbReference type="NCBIfam" id="TIGR01300">
    <property type="entry name" value="CPA3_mnhG_phaG"/>
    <property type="match status" value="1"/>
</dbReference>
<organism evidence="2">
    <name type="scientific">uncultured spirochete</name>
    <dbReference type="NCBI Taxonomy" id="156406"/>
    <lineage>
        <taxon>Bacteria</taxon>
        <taxon>Pseudomonadati</taxon>
        <taxon>Spirochaetota</taxon>
        <taxon>Spirochaetia</taxon>
        <taxon>Spirochaetales</taxon>
        <taxon>environmental samples</taxon>
    </lineage>
</organism>
<feature type="transmembrane region" description="Helical" evidence="1">
    <location>
        <begin position="7"/>
        <end position="27"/>
    </location>
</feature>
<evidence type="ECO:0000313" key="2">
    <source>
        <dbReference type="EMBL" id="SLM13687.1"/>
    </source>
</evidence>
<reference evidence="2" key="1">
    <citation type="submission" date="2017-02" db="EMBL/GenBank/DDBJ databases">
        <authorList>
            <person name="Regsiter A."/>
            <person name="William W."/>
        </authorList>
    </citation>
    <scope>NUCLEOTIDE SEQUENCE</scope>
    <source>
        <strain evidence="2">Bib</strain>
    </source>
</reference>
<evidence type="ECO:0008006" key="3">
    <source>
        <dbReference type="Google" id="ProtNLM"/>
    </source>
</evidence>
<dbReference type="AlphaFoldDB" id="A0A3P3XKL4"/>
<dbReference type="GO" id="GO:0015385">
    <property type="term" value="F:sodium:proton antiporter activity"/>
    <property type="evidence" value="ECO:0007669"/>
    <property type="project" value="TreeGrafter"/>
</dbReference>
<dbReference type="PANTHER" id="PTHR34703:SF1">
    <property type="entry name" value="ANTIPORTER SUBUNIT MNHG2-RELATED"/>
    <property type="match status" value="1"/>
</dbReference>
<dbReference type="PANTHER" id="PTHR34703">
    <property type="entry name" value="ANTIPORTER SUBUNIT MNHG2-RELATED"/>
    <property type="match status" value="1"/>
</dbReference>
<name>A0A3P3XKL4_9SPIR</name>
<dbReference type="Pfam" id="PF03334">
    <property type="entry name" value="PhaG_MnhG_YufB"/>
    <property type="match status" value="1"/>
</dbReference>
<keyword evidence="1" id="KW-1133">Transmembrane helix</keyword>
<feature type="transmembrane region" description="Helical" evidence="1">
    <location>
        <begin position="47"/>
        <end position="72"/>
    </location>
</feature>
<keyword evidence="1" id="KW-0812">Transmembrane</keyword>
<evidence type="ECO:0000256" key="1">
    <source>
        <dbReference type="SAM" id="Phobius"/>
    </source>
</evidence>
<dbReference type="EMBL" id="FWDM01000022">
    <property type="protein sequence ID" value="SLM13687.1"/>
    <property type="molecule type" value="Genomic_DNA"/>
</dbReference>
<proteinExistence type="predicted"/>
<keyword evidence="1" id="KW-0472">Membrane</keyword>
<accession>A0A3P3XKL4</accession>